<dbReference type="OrthoDB" id="9804313at2"/>
<dbReference type="Pfam" id="PF01327">
    <property type="entry name" value="Pep_deformylase"/>
    <property type="match status" value="1"/>
</dbReference>
<dbReference type="AlphaFoldDB" id="A0A193FT99"/>
<dbReference type="RefSeq" id="WP_066345514.1">
    <property type="nucleotide sequence ID" value="NZ_CBCSFJ010000003.1"/>
</dbReference>
<dbReference type="KEGG" id="bbro:BAU06_05985"/>
<dbReference type="FunFam" id="3.90.45.10:FF:000003">
    <property type="entry name" value="Peptide deformylase"/>
    <property type="match status" value="1"/>
</dbReference>
<dbReference type="STRING" id="463025.BAU08_06240"/>
<organism evidence="8 10">
    <name type="scientific">Bordetella bronchialis</name>
    <dbReference type="NCBI Taxonomy" id="463025"/>
    <lineage>
        <taxon>Bacteria</taxon>
        <taxon>Pseudomonadati</taxon>
        <taxon>Pseudomonadota</taxon>
        <taxon>Betaproteobacteria</taxon>
        <taxon>Burkholderiales</taxon>
        <taxon>Alcaligenaceae</taxon>
        <taxon>Bordetella</taxon>
    </lineage>
</organism>
<evidence type="ECO:0000313" key="10">
    <source>
        <dbReference type="Proteomes" id="UP000092213"/>
    </source>
</evidence>
<keyword evidence="3 6" id="KW-0378">Hydrolase</keyword>
<evidence type="ECO:0000256" key="3">
    <source>
        <dbReference type="ARBA" id="ARBA00022801"/>
    </source>
</evidence>
<evidence type="ECO:0000313" key="8">
    <source>
        <dbReference type="EMBL" id="ANN70982.1"/>
    </source>
</evidence>
<dbReference type="HAMAP" id="MF_00163">
    <property type="entry name" value="Pep_deformylase"/>
    <property type="match status" value="1"/>
</dbReference>
<evidence type="ECO:0000313" key="9">
    <source>
        <dbReference type="Proteomes" id="UP000091897"/>
    </source>
</evidence>
<dbReference type="EC" id="3.5.1.88" evidence="6"/>
<dbReference type="GO" id="GO:0042586">
    <property type="term" value="F:peptide deformylase activity"/>
    <property type="evidence" value="ECO:0007669"/>
    <property type="project" value="UniProtKB-UniRule"/>
</dbReference>
<dbReference type="PRINTS" id="PR01576">
    <property type="entry name" value="PDEFORMYLASE"/>
</dbReference>
<feature type="binding site" evidence="6">
    <location>
        <position position="99"/>
    </location>
    <ligand>
        <name>Fe cation</name>
        <dbReference type="ChEBI" id="CHEBI:24875"/>
    </ligand>
</feature>
<keyword evidence="2 6" id="KW-0479">Metal-binding</keyword>
<keyword evidence="9" id="KW-1185">Reference proteome</keyword>
<dbReference type="PIRSF" id="PIRSF004749">
    <property type="entry name" value="Pep_def"/>
    <property type="match status" value="1"/>
</dbReference>
<dbReference type="PANTHER" id="PTHR10458:SF20">
    <property type="entry name" value="PEPTIDE DEFORMYLASE 1"/>
    <property type="match status" value="1"/>
</dbReference>
<sequence length="177" mass="19756">MIHDILKMGDPRLLRVAAPVREFDTPELHALVQDMFDTMKHANGVGLAAPQIGVDLQLVIFGFERSERYPDAAPVPQTVLCNPIITPLSDDREDGWEGCLSVPGLRGLVPRYTSIRYTGYDPTGKLIEREASGFHARVVQHECDHLIGRLYPTRMTDLTKLGYTEVLFPGLDPKSDD</sequence>
<keyword evidence="5 6" id="KW-0408">Iron</keyword>
<evidence type="ECO:0000256" key="4">
    <source>
        <dbReference type="ARBA" id="ARBA00022917"/>
    </source>
</evidence>
<dbReference type="PANTHER" id="PTHR10458">
    <property type="entry name" value="PEPTIDE DEFORMYLASE"/>
    <property type="match status" value="1"/>
</dbReference>
<gene>
    <name evidence="6" type="primary">def</name>
    <name evidence="7" type="ORF">BAU06_05985</name>
    <name evidence="8" type="ORF">BAU08_06240</name>
</gene>
<dbReference type="Proteomes" id="UP000092213">
    <property type="component" value="Chromosome"/>
</dbReference>
<dbReference type="EMBL" id="CP016170">
    <property type="protein sequence ID" value="ANN65899.1"/>
    <property type="molecule type" value="Genomic_DNA"/>
</dbReference>
<dbReference type="EMBL" id="CP016171">
    <property type="protein sequence ID" value="ANN70982.1"/>
    <property type="molecule type" value="Genomic_DNA"/>
</dbReference>
<evidence type="ECO:0000256" key="1">
    <source>
        <dbReference type="ARBA" id="ARBA00010759"/>
    </source>
</evidence>
<dbReference type="InterPro" id="IPR036821">
    <property type="entry name" value="Peptide_deformylase_sf"/>
</dbReference>
<evidence type="ECO:0000256" key="5">
    <source>
        <dbReference type="ARBA" id="ARBA00023004"/>
    </source>
</evidence>
<evidence type="ECO:0000313" key="7">
    <source>
        <dbReference type="EMBL" id="ANN65899.1"/>
    </source>
</evidence>
<comment type="cofactor">
    <cofactor evidence="6">
        <name>Fe(2+)</name>
        <dbReference type="ChEBI" id="CHEBI:29033"/>
    </cofactor>
    <text evidence="6">Binds 1 Fe(2+) ion.</text>
</comment>
<comment type="function">
    <text evidence="6">Removes the formyl group from the N-terminal Met of newly synthesized proteins. Requires at least a dipeptide for an efficient rate of reaction. N-terminal L-methionine is a prerequisite for activity but the enzyme has broad specificity at other positions.</text>
</comment>
<keyword evidence="4 6" id="KW-0648">Protein biosynthesis</keyword>
<dbReference type="InterPro" id="IPR023635">
    <property type="entry name" value="Peptide_deformylase"/>
</dbReference>
<protein>
    <recommendedName>
        <fullName evidence="6">Peptide deformylase</fullName>
        <shortName evidence="6">PDF</shortName>
        <ecNumber evidence="6">3.5.1.88</ecNumber>
    </recommendedName>
    <alternativeName>
        <fullName evidence="6">Polypeptide deformylase</fullName>
    </alternativeName>
</protein>
<reference evidence="9 10" key="1">
    <citation type="submission" date="2016-06" db="EMBL/GenBank/DDBJ databases">
        <title>Complete genome sequences of Bordetella bronchialis and Bordetella flabilis.</title>
        <authorList>
            <person name="LiPuma J.J."/>
            <person name="Spilker T."/>
        </authorList>
    </citation>
    <scope>NUCLEOTIDE SEQUENCE [LARGE SCALE GENOMIC DNA]</scope>
    <source>
        <strain evidence="8 10">AU17976</strain>
        <strain evidence="7 9">AU3182</strain>
    </source>
</reference>
<proteinExistence type="inferred from homology"/>
<dbReference type="CDD" id="cd00487">
    <property type="entry name" value="Pep_deformylase"/>
    <property type="match status" value="1"/>
</dbReference>
<comment type="catalytic activity">
    <reaction evidence="6">
        <text>N-terminal N-formyl-L-methionyl-[peptide] + H2O = N-terminal L-methionyl-[peptide] + formate</text>
        <dbReference type="Rhea" id="RHEA:24420"/>
        <dbReference type="Rhea" id="RHEA-COMP:10639"/>
        <dbReference type="Rhea" id="RHEA-COMP:10640"/>
        <dbReference type="ChEBI" id="CHEBI:15377"/>
        <dbReference type="ChEBI" id="CHEBI:15740"/>
        <dbReference type="ChEBI" id="CHEBI:49298"/>
        <dbReference type="ChEBI" id="CHEBI:64731"/>
        <dbReference type="EC" id="3.5.1.88"/>
    </reaction>
</comment>
<accession>A0A193FT99</accession>
<evidence type="ECO:0000256" key="2">
    <source>
        <dbReference type="ARBA" id="ARBA00022723"/>
    </source>
</evidence>
<dbReference type="Gene3D" id="3.90.45.10">
    <property type="entry name" value="Peptide deformylase"/>
    <property type="match status" value="1"/>
</dbReference>
<evidence type="ECO:0000256" key="6">
    <source>
        <dbReference type="HAMAP-Rule" id="MF_00163"/>
    </source>
</evidence>
<name>A0A193FT99_9BORD</name>
<dbReference type="GO" id="GO:0006412">
    <property type="term" value="P:translation"/>
    <property type="evidence" value="ECO:0007669"/>
    <property type="project" value="UniProtKB-UniRule"/>
</dbReference>
<dbReference type="GO" id="GO:0046872">
    <property type="term" value="F:metal ion binding"/>
    <property type="evidence" value="ECO:0007669"/>
    <property type="project" value="UniProtKB-KW"/>
</dbReference>
<feature type="binding site" evidence="6">
    <location>
        <position position="141"/>
    </location>
    <ligand>
        <name>Fe cation</name>
        <dbReference type="ChEBI" id="CHEBI:24875"/>
    </ligand>
</feature>
<comment type="similarity">
    <text evidence="1 6">Belongs to the polypeptide deformylase family.</text>
</comment>
<feature type="binding site" evidence="6">
    <location>
        <position position="145"/>
    </location>
    <ligand>
        <name>Fe cation</name>
        <dbReference type="ChEBI" id="CHEBI:24875"/>
    </ligand>
</feature>
<dbReference type="NCBIfam" id="NF001159">
    <property type="entry name" value="PRK00150.1-3"/>
    <property type="match status" value="1"/>
</dbReference>
<feature type="active site" evidence="6">
    <location>
        <position position="142"/>
    </location>
</feature>
<dbReference type="SUPFAM" id="SSF56420">
    <property type="entry name" value="Peptide deformylase"/>
    <property type="match status" value="1"/>
</dbReference>
<dbReference type="Proteomes" id="UP000091897">
    <property type="component" value="Chromosome"/>
</dbReference>
<dbReference type="NCBIfam" id="TIGR00079">
    <property type="entry name" value="pept_deformyl"/>
    <property type="match status" value="1"/>
</dbReference>